<evidence type="ECO:0000313" key="1">
    <source>
        <dbReference type="EMBL" id="QBC43905.1"/>
    </source>
</evidence>
<dbReference type="Proteomes" id="UP000515917">
    <property type="component" value="Chromosome"/>
</dbReference>
<dbReference type="KEGG" id="ifl:C1H71_10335"/>
<keyword evidence="2" id="KW-1185">Reference proteome</keyword>
<reference evidence="1 2" key="1">
    <citation type="submission" date="2018-01" db="EMBL/GenBank/DDBJ databases">
        <title>Genome sequence of Iodobacter sp. strain PCH194 isolated from Indian Trans-Himalaya.</title>
        <authorList>
            <person name="Kumar V."/>
            <person name="Thakur V."/>
            <person name="Kumar S."/>
            <person name="Singh D."/>
        </authorList>
    </citation>
    <scope>NUCLEOTIDE SEQUENCE [LARGE SCALE GENOMIC DNA]</scope>
    <source>
        <strain evidence="1 2">PCH194</strain>
    </source>
</reference>
<protein>
    <submittedName>
        <fullName evidence="1">Uncharacterized protein</fullName>
    </submittedName>
</protein>
<evidence type="ECO:0000313" key="2">
    <source>
        <dbReference type="Proteomes" id="UP000515917"/>
    </source>
</evidence>
<gene>
    <name evidence="1" type="ORF">C1H71_10335</name>
</gene>
<dbReference type="EMBL" id="CP025781">
    <property type="protein sequence ID" value="QBC43905.1"/>
    <property type="molecule type" value="Genomic_DNA"/>
</dbReference>
<accession>A0A7G3GAZ4</accession>
<proteinExistence type="predicted"/>
<dbReference type="AlphaFoldDB" id="A0A7G3GAZ4"/>
<organism evidence="1 2">
    <name type="scientific">Iodobacter fluviatilis</name>
    <dbReference type="NCBI Taxonomy" id="537"/>
    <lineage>
        <taxon>Bacteria</taxon>
        <taxon>Pseudomonadati</taxon>
        <taxon>Pseudomonadota</taxon>
        <taxon>Betaproteobacteria</taxon>
        <taxon>Neisseriales</taxon>
        <taxon>Chitinibacteraceae</taxon>
        <taxon>Iodobacter</taxon>
    </lineage>
</organism>
<name>A0A7G3GAZ4_9NEIS</name>
<sequence>MAIFRLSPSGLAPFWDCTALMKRQQTLASLDRKKKVFYYLRRDYEILKSSFVIFSGGHTIGQALN</sequence>